<dbReference type="SMART" id="SM00382">
    <property type="entry name" value="AAA"/>
    <property type="match status" value="1"/>
</dbReference>
<evidence type="ECO:0000256" key="3">
    <source>
        <dbReference type="ARBA" id="ARBA00005417"/>
    </source>
</evidence>
<dbReference type="GO" id="GO:0016887">
    <property type="term" value="F:ATP hydrolysis activity"/>
    <property type="evidence" value="ECO:0007669"/>
    <property type="project" value="InterPro"/>
</dbReference>
<keyword evidence="15" id="KW-1185">Reference proteome</keyword>
<feature type="transmembrane region" description="Helical" evidence="11">
    <location>
        <begin position="223"/>
        <end position="249"/>
    </location>
</feature>
<dbReference type="CDD" id="cd06261">
    <property type="entry name" value="TM_PBP2"/>
    <property type="match status" value="1"/>
</dbReference>
<reference evidence="14 15" key="1">
    <citation type="submission" date="2019-07" db="EMBL/GenBank/DDBJ databases">
        <title>Whole genome shotgun sequence of Microbacterium aerolatum NBRC 103071.</title>
        <authorList>
            <person name="Hosoyama A."/>
            <person name="Uohara A."/>
            <person name="Ohji S."/>
            <person name="Ichikawa N."/>
        </authorList>
    </citation>
    <scope>NUCLEOTIDE SEQUENCE [LARGE SCALE GENOMIC DNA]</scope>
    <source>
        <strain evidence="14 15">NBRC 103071</strain>
    </source>
</reference>
<keyword evidence="9 11" id="KW-1133">Transmembrane helix</keyword>
<accession>A0A511AEH2</accession>
<evidence type="ECO:0000256" key="9">
    <source>
        <dbReference type="ARBA" id="ARBA00022989"/>
    </source>
</evidence>
<feature type="transmembrane region" description="Helical" evidence="11">
    <location>
        <begin position="113"/>
        <end position="137"/>
    </location>
</feature>
<dbReference type="CDD" id="cd03257">
    <property type="entry name" value="ABC_NikE_OppD_transporters"/>
    <property type="match status" value="1"/>
</dbReference>
<dbReference type="AlphaFoldDB" id="A0A511AEH2"/>
<sequence>MSEQLENPGRAGQSLAKRRSGVRTSLVPIRSVKSESRWAFLKPLYKNPLSLASLIWLVLIVLACTLVTLLPLADPLQQDLSDALKLPSAEHLLGTDSLGRDVLSRILWGGQGALLGALEAVVIALVLGGTIGIIAGYRGGWIDALASRLADLLFSLPALVILLAFAAIFGSNITASMATFGILVSASYLRLAQASTRAVRDELYVDAARVAGFSQRRILFSDILPNVVGPLIIQSSLTFGVALLIQASLGFLGLGPPPPSPDWGAMISEASKYLNQQPWLLIPAGLVLVFTITAANLIGDALRDGDGKRHRFSMLWRALNHSVSKVRSRIDKPAPVVEAEGDAGNNQLLSVRGLTVTFPAEEENVDVVRNIDFDVARGEFVGLVGESGSGKTMTALAVLGAISYPGFVSQGKIIFDGADLVPLPESALAQLRGKRIGMISQEPMVALDPCFTVAAQLTAPLRRHRNLSRAEAKQTAMELLAEVGLPDVDAVMRRYPFQLSGGMAQRVAIAIALAGSPDLLIADEPTTALDVTVQAGILDLLRSLREKFGMSILFVTHDLGVVADICERVIVMEKGRIVETAGVNELFTNPSHEYTKKLMDATPSLIELGDSHV</sequence>
<protein>
    <submittedName>
        <fullName evidence="14">Dipeptide/oligopeptide/nickel ABC transporter ATP-binding protein</fullName>
    </submittedName>
</protein>
<evidence type="ECO:0000256" key="11">
    <source>
        <dbReference type="RuleBase" id="RU363032"/>
    </source>
</evidence>
<feature type="transmembrane region" description="Helical" evidence="11">
    <location>
        <begin position="149"/>
        <end position="169"/>
    </location>
</feature>
<evidence type="ECO:0000313" key="14">
    <source>
        <dbReference type="EMBL" id="GEK86416.1"/>
    </source>
</evidence>
<proteinExistence type="inferred from homology"/>
<feature type="transmembrane region" description="Helical" evidence="11">
    <location>
        <begin position="279"/>
        <end position="299"/>
    </location>
</feature>
<evidence type="ECO:0000259" key="12">
    <source>
        <dbReference type="PROSITE" id="PS50893"/>
    </source>
</evidence>
<feature type="transmembrane region" description="Helical" evidence="11">
    <location>
        <begin position="175"/>
        <end position="192"/>
    </location>
</feature>
<dbReference type="InterPro" id="IPR000515">
    <property type="entry name" value="MetI-like"/>
</dbReference>
<keyword evidence="10 11" id="KW-0472">Membrane</keyword>
<dbReference type="InterPro" id="IPR003439">
    <property type="entry name" value="ABC_transporter-like_ATP-bd"/>
</dbReference>
<evidence type="ECO:0000256" key="6">
    <source>
        <dbReference type="ARBA" id="ARBA00022692"/>
    </source>
</evidence>
<comment type="caution">
    <text evidence="14">The sequence shown here is derived from an EMBL/GenBank/DDBJ whole genome shotgun (WGS) entry which is preliminary data.</text>
</comment>
<dbReference type="GO" id="GO:0055085">
    <property type="term" value="P:transmembrane transport"/>
    <property type="evidence" value="ECO:0007669"/>
    <property type="project" value="InterPro"/>
</dbReference>
<evidence type="ECO:0000259" key="13">
    <source>
        <dbReference type="PROSITE" id="PS50928"/>
    </source>
</evidence>
<dbReference type="SUPFAM" id="SSF52540">
    <property type="entry name" value="P-loop containing nucleoside triphosphate hydrolases"/>
    <property type="match status" value="1"/>
</dbReference>
<keyword evidence="5" id="KW-1003">Cell membrane</keyword>
<dbReference type="InterPro" id="IPR050388">
    <property type="entry name" value="ABC_Ni/Peptide_Import"/>
</dbReference>
<dbReference type="PROSITE" id="PS50928">
    <property type="entry name" value="ABC_TM1"/>
    <property type="match status" value="1"/>
</dbReference>
<dbReference type="InterPro" id="IPR017871">
    <property type="entry name" value="ABC_transporter-like_CS"/>
</dbReference>
<dbReference type="Gene3D" id="3.40.50.300">
    <property type="entry name" value="P-loop containing nucleotide triphosphate hydrolases"/>
    <property type="match status" value="1"/>
</dbReference>
<dbReference type="PROSITE" id="PS50893">
    <property type="entry name" value="ABC_TRANSPORTER_2"/>
    <property type="match status" value="1"/>
</dbReference>
<dbReference type="OrthoDB" id="3677453at2"/>
<evidence type="ECO:0000256" key="2">
    <source>
        <dbReference type="ARBA" id="ARBA00004202"/>
    </source>
</evidence>
<name>A0A511AEH2_9MICO</name>
<keyword evidence="7" id="KW-0547">Nucleotide-binding</keyword>
<dbReference type="SUPFAM" id="SSF161098">
    <property type="entry name" value="MetI-like"/>
    <property type="match status" value="1"/>
</dbReference>
<dbReference type="Pfam" id="PF00528">
    <property type="entry name" value="BPD_transp_1"/>
    <property type="match status" value="1"/>
</dbReference>
<evidence type="ECO:0000256" key="5">
    <source>
        <dbReference type="ARBA" id="ARBA00022475"/>
    </source>
</evidence>
<evidence type="ECO:0000256" key="8">
    <source>
        <dbReference type="ARBA" id="ARBA00022840"/>
    </source>
</evidence>
<dbReference type="EMBL" id="BJUW01000006">
    <property type="protein sequence ID" value="GEK86416.1"/>
    <property type="molecule type" value="Genomic_DNA"/>
</dbReference>
<dbReference type="PANTHER" id="PTHR43297">
    <property type="entry name" value="OLIGOPEPTIDE TRANSPORT ATP-BINDING PROTEIN APPD"/>
    <property type="match status" value="1"/>
</dbReference>
<dbReference type="Proteomes" id="UP000321225">
    <property type="component" value="Unassembled WGS sequence"/>
</dbReference>
<dbReference type="PANTHER" id="PTHR43297:SF2">
    <property type="entry name" value="DIPEPTIDE TRANSPORT ATP-BINDING PROTEIN DPPD"/>
    <property type="match status" value="1"/>
</dbReference>
<comment type="similarity">
    <text evidence="11">Belongs to the binding-protein-dependent transport system permease family.</text>
</comment>
<keyword evidence="6 11" id="KW-0812">Transmembrane</keyword>
<comment type="similarity">
    <text evidence="3">Belongs to the ABC transporter superfamily.</text>
</comment>
<dbReference type="Gene3D" id="1.10.3720.10">
    <property type="entry name" value="MetI-like"/>
    <property type="match status" value="1"/>
</dbReference>
<dbReference type="GO" id="GO:0005524">
    <property type="term" value="F:ATP binding"/>
    <property type="evidence" value="ECO:0007669"/>
    <property type="project" value="UniProtKB-KW"/>
</dbReference>
<keyword evidence="4 11" id="KW-0813">Transport</keyword>
<dbReference type="PROSITE" id="PS00211">
    <property type="entry name" value="ABC_TRANSPORTER_1"/>
    <property type="match status" value="1"/>
</dbReference>
<dbReference type="InterPro" id="IPR003593">
    <property type="entry name" value="AAA+_ATPase"/>
</dbReference>
<dbReference type="InterPro" id="IPR035906">
    <property type="entry name" value="MetI-like_sf"/>
</dbReference>
<dbReference type="InterPro" id="IPR027417">
    <property type="entry name" value="P-loop_NTPase"/>
</dbReference>
<evidence type="ECO:0000256" key="10">
    <source>
        <dbReference type="ARBA" id="ARBA00023136"/>
    </source>
</evidence>
<dbReference type="Pfam" id="PF00005">
    <property type="entry name" value="ABC_tran"/>
    <property type="match status" value="1"/>
</dbReference>
<gene>
    <name evidence="14" type="ORF">MAE01_15920</name>
</gene>
<organism evidence="14 15">
    <name type="scientific">Microbacterium aerolatum</name>
    <dbReference type="NCBI Taxonomy" id="153731"/>
    <lineage>
        <taxon>Bacteria</taxon>
        <taxon>Bacillati</taxon>
        <taxon>Actinomycetota</taxon>
        <taxon>Actinomycetes</taxon>
        <taxon>Micrococcales</taxon>
        <taxon>Microbacteriaceae</taxon>
        <taxon>Microbacterium</taxon>
    </lineage>
</organism>
<evidence type="ECO:0000256" key="7">
    <source>
        <dbReference type="ARBA" id="ARBA00022741"/>
    </source>
</evidence>
<feature type="domain" description="ABC transmembrane type-1" evidence="13">
    <location>
        <begin position="110"/>
        <end position="299"/>
    </location>
</feature>
<dbReference type="FunFam" id="3.40.50.300:FF:000016">
    <property type="entry name" value="Oligopeptide ABC transporter ATP-binding component"/>
    <property type="match status" value="1"/>
</dbReference>
<feature type="domain" description="ABC transporter" evidence="12">
    <location>
        <begin position="351"/>
        <end position="599"/>
    </location>
</feature>
<feature type="transmembrane region" description="Helical" evidence="11">
    <location>
        <begin position="51"/>
        <end position="73"/>
    </location>
</feature>
<evidence type="ECO:0000256" key="1">
    <source>
        <dbReference type="ARBA" id="ARBA00004141"/>
    </source>
</evidence>
<dbReference type="GO" id="GO:0005886">
    <property type="term" value="C:plasma membrane"/>
    <property type="evidence" value="ECO:0007669"/>
    <property type="project" value="UniProtKB-SubCell"/>
</dbReference>
<comment type="subcellular location">
    <subcellularLocation>
        <location evidence="11">Cell membrane</location>
        <topology evidence="11">Multi-pass membrane protein</topology>
    </subcellularLocation>
    <subcellularLocation>
        <location evidence="2">Cell membrane</location>
        <topology evidence="2">Peripheral membrane protein</topology>
    </subcellularLocation>
    <subcellularLocation>
        <location evidence="1">Membrane</location>
        <topology evidence="1">Multi-pass membrane protein</topology>
    </subcellularLocation>
</comment>
<evidence type="ECO:0000313" key="15">
    <source>
        <dbReference type="Proteomes" id="UP000321225"/>
    </source>
</evidence>
<keyword evidence="8 14" id="KW-0067">ATP-binding</keyword>
<evidence type="ECO:0000256" key="4">
    <source>
        <dbReference type="ARBA" id="ARBA00022448"/>
    </source>
</evidence>